<name>A0A0H5QT24_9EUKA</name>
<sequence length="189" mass="20894">MRFRLSLTHENEVDGVIRSHLHFVDQLAADLLSLAGLVSCPTDLGALWQLVVPPSLASVLNGISPSKICADGDAPLNIYSHHTLCNMMLFFHRTKGNVCWNVTIDREAILLIPSVGPLSFMVCCKTLPSGILEHFGLDHFEHAVPVLIAETMTIHRRLQCHWSCGLTSWEKESILEPFSPETVGMIARG</sequence>
<protein>
    <submittedName>
        <fullName evidence="1">Uncharacterized protein</fullName>
    </submittedName>
</protein>
<evidence type="ECO:0000313" key="1">
    <source>
        <dbReference type="EMBL" id="CRZ05173.1"/>
    </source>
</evidence>
<organism evidence="1">
    <name type="scientific">Spongospora subterranea</name>
    <dbReference type="NCBI Taxonomy" id="70186"/>
    <lineage>
        <taxon>Eukaryota</taxon>
        <taxon>Sar</taxon>
        <taxon>Rhizaria</taxon>
        <taxon>Endomyxa</taxon>
        <taxon>Phytomyxea</taxon>
        <taxon>Plasmodiophorida</taxon>
        <taxon>Plasmodiophoridae</taxon>
        <taxon>Spongospora</taxon>
    </lineage>
</organism>
<dbReference type="AlphaFoldDB" id="A0A0H5QT24"/>
<accession>A0A0H5QT24</accession>
<dbReference type="EMBL" id="HACM01004731">
    <property type="protein sequence ID" value="CRZ05173.1"/>
    <property type="molecule type" value="Transcribed_RNA"/>
</dbReference>
<proteinExistence type="predicted"/>
<reference evidence="1" key="1">
    <citation type="submission" date="2015-04" db="EMBL/GenBank/DDBJ databases">
        <title>The genome sequence of the plant pathogenic Rhizarian Plasmodiophora brassicae reveals insights in its biotrophic life cycle and the origin of chitin synthesis.</title>
        <authorList>
            <person name="Schwelm A."/>
            <person name="Fogelqvist J."/>
            <person name="Knaust A."/>
            <person name="Julke S."/>
            <person name="Lilja T."/>
            <person name="Dhandapani V."/>
            <person name="Bonilla-Rosso G."/>
            <person name="Karlsson M."/>
            <person name="Shevchenko A."/>
            <person name="Choi S.R."/>
            <person name="Kim H.G."/>
            <person name="Park J.Y."/>
            <person name="Lim Y.P."/>
            <person name="Ludwig-Muller J."/>
            <person name="Dixelius C."/>
        </authorList>
    </citation>
    <scope>NUCLEOTIDE SEQUENCE</scope>
    <source>
        <tissue evidence="1">Potato root galls</tissue>
    </source>
</reference>